<name>A0A9Q0RZ31_9DIPT</name>
<evidence type="ECO:0008006" key="3">
    <source>
        <dbReference type="Google" id="ProtNLM"/>
    </source>
</evidence>
<evidence type="ECO:0000313" key="1">
    <source>
        <dbReference type="EMBL" id="KAJ6639465.1"/>
    </source>
</evidence>
<organism evidence="1 2">
    <name type="scientific">Pseudolycoriella hygida</name>
    <dbReference type="NCBI Taxonomy" id="35572"/>
    <lineage>
        <taxon>Eukaryota</taxon>
        <taxon>Metazoa</taxon>
        <taxon>Ecdysozoa</taxon>
        <taxon>Arthropoda</taxon>
        <taxon>Hexapoda</taxon>
        <taxon>Insecta</taxon>
        <taxon>Pterygota</taxon>
        <taxon>Neoptera</taxon>
        <taxon>Endopterygota</taxon>
        <taxon>Diptera</taxon>
        <taxon>Nematocera</taxon>
        <taxon>Sciaroidea</taxon>
        <taxon>Sciaridae</taxon>
        <taxon>Pseudolycoriella</taxon>
    </lineage>
</organism>
<accession>A0A9Q0RZ31</accession>
<sequence length="188" mass="21347">MAPIKLTMEERVEILNLYADNSCREIARIFKERHPERGVMLSASTISHTVIRFNDTGSIQDRKRSGKPKTATNEDNAVAVLAKVERCLEHPEKLTVPIFFARNVYADIVGLVVRAHCTYVGYILIEQSQLVVKANRSYILFEVWHLVPARRIIECLQAIFVQRITIPLCVGHNIKSSVPFGTNTILFN</sequence>
<reference evidence="1" key="1">
    <citation type="submission" date="2022-07" db="EMBL/GenBank/DDBJ databases">
        <authorList>
            <person name="Trinca V."/>
            <person name="Uliana J.V.C."/>
            <person name="Torres T.T."/>
            <person name="Ward R.J."/>
            <person name="Monesi N."/>
        </authorList>
    </citation>
    <scope>NUCLEOTIDE SEQUENCE</scope>
    <source>
        <strain evidence="1">HSMRA1968</strain>
        <tissue evidence="1">Whole embryos</tissue>
    </source>
</reference>
<keyword evidence="2" id="KW-1185">Reference proteome</keyword>
<dbReference type="EMBL" id="WJQU01000003">
    <property type="protein sequence ID" value="KAJ6639465.1"/>
    <property type="molecule type" value="Genomic_DNA"/>
</dbReference>
<protein>
    <recommendedName>
        <fullName evidence="3">Transposase</fullName>
    </recommendedName>
</protein>
<dbReference type="AlphaFoldDB" id="A0A9Q0RZ31"/>
<comment type="caution">
    <text evidence="1">The sequence shown here is derived from an EMBL/GenBank/DDBJ whole genome shotgun (WGS) entry which is preliminary data.</text>
</comment>
<gene>
    <name evidence="1" type="ORF">Bhyg_12210</name>
</gene>
<evidence type="ECO:0000313" key="2">
    <source>
        <dbReference type="Proteomes" id="UP001151699"/>
    </source>
</evidence>
<dbReference type="Proteomes" id="UP001151699">
    <property type="component" value="Chromosome X"/>
</dbReference>
<dbReference type="OrthoDB" id="7962553at2759"/>
<proteinExistence type="predicted"/>